<dbReference type="RefSeq" id="WP_074636873.1">
    <property type="nucleotide sequence ID" value="NZ_FNDO01000011.1"/>
</dbReference>
<sequence>MEKVYKVKTRFVFEGVFEVKASSRVEARQMVQDNCGMVLHSGIQTTLEDDVIDWNFSCHPDKKIVSVVK</sequence>
<evidence type="ECO:0000313" key="1">
    <source>
        <dbReference type="EMBL" id="SDH72912.1"/>
    </source>
</evidence>
<dbReference type="EMBL" id="FNDO01000011">
    <property type="protein sequence ID" value="SDH72912.1"/>
    <property type="molecule type" value="Genomic_DNA"/>
</dbReference>
<protein>
    <submittedName>
        <fullName evidence="1">Uncharacterized protein</fullName>
    </submittedName>
</protein>
<name>A0A1G8ESP9_BACOV</name>
<dbReference type="Proteomes" id="UP000181870">
    <property type="component" value="Unassembled WGS sequence"/>
</dbReference>
<dbReference type="AlphaFoldDB" id="A0A1G8ESP9"/>
<organism evidence="1 2">
    <name type="scientific">Bacteroides ovatus</name>
    <dbReference type="NCBI Taxonomy" id="28116"/>
    <lineage>
        <taxon>Bacteria</taxon>
        <taxon>Pseudomonadati</taxon>
        <taxon>Bacteroidota</taxon>
        <taxon>Bacteroidia</taxon>
        <taxon>Bacteroidales</taxon>
        <taxon>Bacteroidaceae</taxon>
        <taxon>Bacteroides</taxon>
    </lineage>
</organism>
<gene>
    <name evidence="1" type="ORF">SAMN05192582_101173</name>
</gene>
<evidence type="ECO:0000313" key="2">
    <source>
        <dbReference type="Proteomes" id="UP000181870"/>
    </source>
</evidence>
<accession>A0A1G8ESP9</accession>
<reference evidence="1 2" key="1">
    <citation type="submission" date="2016-10" db="EMBL/GenBank/DDBJ databases">
        <authorList>
            <person name="de Groot N.N."/>
        </authorList>
    </citation>
    <scope>NUCLEOTIDE SEQUENCE [LARGE SCALE GENOMIC DNA]</scope>
    <source>
        <strain evidence="1 2">NLAE-zl-C57</strain>
    </source>
</reference>
<proteinExistence type="predicted"/>